<accession>A0AAV4PJH5</accession>
<sequence>MGAKEAFDNPFPEDNSLRRATEKEEKRVSVTDFNLITALRRDLPLREGQPLPPPAMATWKKTHPRLINGRKPSGKLTQLLFEALIIATGALFWVPSLYISSCCGYFFDVCH</sequence>
<protein>
    <submittedName>
        <fullName evidence="3">Uncharacterized protein</fullName>
    </submittedName>
</protein>
<dbReference type="Proteomes" id="UP001054837">
    <property type="component" value="Unassembled WGS sequence"/>
</dbReference>
<reference evidence="3 4" key="1">
    <citation type="submission" date="2021-06" db="EMBL/GenBank/DDBJ databases">
        <title>Caerostris darwini draft genome.</title>
        <authorList>
            <person name="Kono N."/>
            <person name="Arakawa K."/>
        </authorList>
    </citation>
    <scope>NUCLEOTIDE SEQUENCE [LARGE SCALE GENOMIC DNA]</scope>
</reference>
<evidence type="ECO:0000313" key="3">
    <source>
        <dbReference type="EMBL" id="GIX96261.1"/>
    </source>
</evidence>
<gene>
    <name evidence="3" type="ORF">CDAR_277881</name>
</gene>
<feature type="transmembrane region" description="Helical" evidence="2">
    <location>
        <begin position="79"/>
        <end position="99"/>
    </location>
</feature>
<evidence type="ECO:0000313" key="4">
    <source>
        <dbReference type="Proteomes" id="UP001054837"/>
    </source>
</evidence>
<keyword evidence="2" id="KW-1133">Transmembrane helix</keyword>
<dbReference type="EMBL" id="BPLQ01002885">
    <property type="protein sequence ID" value="GIX96261.1"/>
    <property type="molecule type" value="Genomic_DNA"/>
</dbReference>
<keyword evidence="2" id="KW-0812">Transmembrane</keyword>
<organism evidence="3 4">
    <name type="scientific">Caerostris darwini</name>
    <dbReference type="NCBI Taxonomy" id="1538125"/>
    <lineage>
        <taxon>Eukaryota</taxon>
        <taxon>Metazoa</taxon>
        <taxon>Ecdysozoa</taxon>
        <taxon>Arthropoda</taxon>
        <taxon>Chelicerata</taxon>
        <taxon>Arachnida</taxon>
        <taxon>Araneae</taxon>
        <taxon>Araneomorphae</taxon>
        <taxon>Entelegynae</taxon>
        <taxon>Araneoidea</taxon>
        <taxon>Araneidae</taxon>
        <taxon>Caerostris</taxon>
    </lineage>
</organism>
<dbReference type="AlphaFoldDB" id="A0AAV4PJH5"/>
<evidence type="ECO:0000256" key="1">
    <source>
        <dbReference type="SAM" id="MobiDB-lite"/>
    </source>
</evidence>
<feature type="compositionally biased region" description="Basic and acidic residues" evidence="1">
    <location>
        <begin position="15"/>
        <end position="24"/>
    </location>
</feature>
<keyword evidence="2" id="KW-0472">Membrane</keyword>
<proteinExistence type="predicted"/>
<feature type="region of interest" description="Disordered" evidence="1">
    <location>
        <begin position="1"/>
        <end position="24"/>
    </location>
</feature>
<name>A0AAV4PJH5_9ARAC</name>
<keyword evidence="4" id="KW-1185">Reference proteome</keyword>
<evidence type="ECO:0000256" key="2">
    <source>
        <dbReference type="SAM" id="Phobius"/>
    </source>
</evidence>
<comment type="caution">
    <text evidence="3">The sequence shown here is derived from an EMBL/GenBank/DDBJ whole genome shotgun (WGS) entry which is preliminary data.</text>
</comment>